<name>H2YFU3_CIOSA</name>
<reference evidence="2" key="3">
    <citation type="submission" date="2025-09" db="UniProtKB">
        <authorList>
            <consortium name="Ensembl"/>
        </authorList>
    </citation>
    <scope>IDENTIFICATION</scope>
</reference>
<feature type="compositionally biased region" description="Polar residues" evidence="1">
    <location>
        <begin position="194"/>
        <end position="210"/>
    </location>
</feature>
<protein>
    <submittedName>
        <fullName evidence="2">Uncharacterized protein</fullName>
    </submittedName>
</protein>
<evidence type="ECO:0000256" key="1">
    <source>
        <dbReference type="SAM" id="MobiDB-lite"/>
    </source>
</evidence>
<feature type="compositionally biased region" description="Basic and acidic residues" evidence="1">
    <location>
        <begin position="148"/>
        <end position="158"/>
    </location>
</feature>
<keyword evidence="3" id="KW-1185">Reference proteome</keyword>
<reference evidence="2" key="2">
    <citation type="submission" date="2025-08" db="UniProtKB">
        <authorList>
            <consortium name="Ensembl"/>
        </authorList>
    </citation>
    <scope>IDENTIFICATION</scope>
</reference>
<dbReference type="InParanoid" id="H2YFU3"/>
<reference evidence="3" key="1">
    <citation type="submission" date="2003-08" db="EMBL/GenBank/DDBJ databases">
        <authorList>
            <person name="Birren B."/>
            <person name="Nusbaum C."/>
            <person name="Abebe A."/>
            <person name="Abouelleil A."/>
            <person name="Adekoya E."/>
            <person name="Ait-zahra M."/>
            <person name="Allen N."/>
            <person name="Allen T."/>
            <person name="An P."/>
            <person name="Anderson M."/>
            <person name="Anderson S."/>
            <person name="Arachchi H."/>
            <person name="Armbruster J."/>
            <person name="Bachantsang P."/>
            <person name="Baldwin J."/>
            <person name="Barry A."/>
            <person name="Bayul T."/>
            <person name="Blitshsteyn B."/>
            <person name="Bloom T."/>
            <person name="Blye J."/>
            <person name="Boguslavskiy L."/>
            <person name="Borowsky M."/>
            <person name="Boukhgalter B."/>
            <person name="Brunache A."/>
            <person name="Butler J."/>
            <person name="Calixte N."/>
            <person name="Calvo S."/>
            <person name="Camarata J."/>
            <person name="Campo K."/>
            <person name="Chang J."/>
            <person name="Cheshatsang Y."/>
            <person name="Citroen M."/>
            <person name="Collymore A."/>
            <person name="Considine T."/>
            <person name="Cook A."/>
            <person name="Cooke P."/>
            <person name="Corum B."/>
            <person name="Cuomo C."/>
            <person name="David R."/>
            <person name="Dawoe T."/>
            <person name="Degray S."/>
            <person name="Dodge S."/>
            <person name="Dooley K."/>
            <person name="Dorje P."/>
            <person name="Dorjee K."/>
            <person name="Dorris L."/>
            <person name="Duffey N."/>
            <person name="Dupes A."/>
            <person name="Elkins T."/>
            <person name="Engels R."/>
            <person name="Erickson J."/>
            <person name="Farina A."/>
            <person name="Faro S."/>
            <person name="Ferreira P."/>
            <person name="Fischer H."/>
            <person name="Fitzgerald M."/>
            <person name="Foley K."/>
            <person name="Gage D."/>
            <person name="Galagan J."/>
            <person name="Gearin G."/>
            <person name="Gnerre S."/>
            <person name="Gnirke A."/>
            <person name="Goyette A."/>
            <person name="Graham J."/>
            <person name="Grandbois E."/>
            <person name="Gyaltsen K."/>
            <person name="Hafez N."/>
            <person name="Hagopian D."/>
            <person name="Hagos B."/>
            <person name="Hall J."/>
            <person name="Hatcher B."/>
            <person name="Heller A."/>
            <person name="Higgins H."/>
            <person name="Honan T."/>
            <person name="Horn A."/>
            <person name="Houde N."/>
            <person name="Hughes L."/>
            <person name="Hulme W."/>
            <person name="Husby E."/>
            <person name="Iliev I."/>
            <person name="Jaffe D."/>
            <person name="Jones C."/>
            <person name="Kamal M."/>
            <person name="Kamat A."/>
            <person name="Kamvysselis M."/>
            <person name="Karlsson E."/>
            <person name="Kells C."/>
            <person name="Kieu A."/>
            <person name="Kisner P."/>
            <person name="Kodira C."/>
            <person name="Kulbokas E."/>
            <person name="Labutti K."/>
            <person name="Lama D."/>
            <person name="Landers T."/>
            <person name="Leger J."/>
            <person name="Levine S."/>
            <person name="Lewis D."/>
            <person name="Lewis T."/>
            <person name="Lindblad-toh K."/>
            <person name="Liu X."/>
            <person name="Lokyitsang T."/>
            <person name="Lokyitsang Y."/>
            <person name="Lucien O."/>
            <person name="Lui A."/>
            <person name="Ma L.J."/>
            <person name="Mabbitt R."/>
            <person name="Macdonald J."/>
            <person name="Maclean C."/>
            <person name="Major J."/>
            <person name="Manning J."/>
            <person name="Marabella R."/>
            <person name="Maru K."/>
            <person name="Matthews C."/>
            <person name="Mauceli E."/>
            <person name="Mccarthy M."/>
            <person name="Mcdonough S."/>
            <person name="Mcghee T."/>
            <person name="Meldrim J."/>
            <person name="Meneus L."/>
            <person name="Mesirov J."/>
            <person name="Mihalev A."/>
            <person name="Mihova T."/>
            <person name="Mikkelsen T."/>
            <person name="Mlenga V."/>
            <person name="Moru K."/>
            <person name="Mozes J."/>
            <person name="Mulrain L."/>
            <person name="Munson G."/>
            <person name="Naylor J."/>
            <person name="Newes C."/>
            <person name="Nguyen C."/>
            <person name="Nguyen N."/>
            <person name="Nguyen T."/>
            <person name="Nicol R."/>
            <person name="Nielsen C."/>
            <person name="Nizzari M."/>
            <person name="Norbu C."/>
            <person name="Norbu N."/>
            <person name="O'donnell P."/>
            <person name="Okoawo O."/>
            <person name="O'leary S."/>
            <person name="Omotosho B."/>
            <person name="O'neill K."/>
            <person name="Osman S."/>
            <person name="Parker S."/>
            <person name="Perrin D."/>
            <person name="Phunkhang P."/>
            <person name="Piqani B."/>
            <person name="Purcell S."/>
            <person name="Rachupka T."/>
            <person name="Ramasamy U."/>
            <person name="Rameau R."/>
            <person name="Ray V."/>
            <person name="Raymond C."/>
            <person name="Retta R."/>
            <person name="Richardson S."/>
            <person name="Rise C."/>
            <person name="Rodriguez J."/>
            <person name="Rogers J."/>
            <person name="Rogov P."/>
            <person name="Rutman M."/>
            <person name="Schupbach R."/>
            <person name="Seaman C."/>
            <person name="Settipalli S."/>
            <person name="Sharpe T."/>
            <person name="Sheridan J."/>
            <person name="Sherpa N."/>
            <person name="Shi J."/>
            <person name="Smirnov S."/>
            <person name="Smith C."/>
            <person name="Sougnez C."/>
            <person name="Spencer B."/>
            <person name="Stalker J."/>
            <person name="Stange-thomann N."/>
            <person name="Stavropoulos S."/>
            <person name="Stetson K."/>
            <person name="Stone C."/>
            <person name="Stone S."/>
            <person name="Stubbs M."/>
            <person name="Talamas J."/>
            <person name="Tchuinga P."/>
            <person name="Tenzing P."/>
            <person name="Tesfaye S."/>
            <person name="Theodore J."/>
            <person name="Thoulutsang Y."/>
            <person name="Topham K."/>
            <person name="Towey S."/>
            <person name="Tsamla T."/>
            <person name="Tsomo N."/>
            <person name="Vallee D."/>
            <person name="Vassiliev H."/>
            <person name="Venkataraman V."/>
            <person name="Vinson J."/>
            <person name="Vo A."/>
            <person name="Wade C."/>
            <person name="Wang S."/>
            <person name="Wangchuk T."/>
            <person name="Wangdi T."/>
            <person name="Whittaker C."/>
            <person name="Wilkinson J."/>
            <person name="Wu Y."/>
            <person name="Wyman D."/>
            <person name="Yadav S."/>
            <person name="Yang S."/>
            <person name="Yang X."/>
            <person name="Yeager S."/>
            <person name="Yee E."/>
            <person name="Young G."/>
            <person name="Zainoun J."/>
            <person name="Zembeck L."/>
            <person name="Zimmer A."/>
            <person name="Zody M."/>
            <person name="Lander E."/>
        </authorList>
    </citation>
    <scope>NUCLEOTIDE SEQUENCE [LARGE SCALE GENOMIC DNA]</scope>
</reference>
<feature type="region of interest" description="Disordered" evidence="1">
    <location>
        <begin position="142"/>
        <end position="210"/>
    </location>
</feature>
<proteinExistence type="predicted"/>
<dbReference type="Ensembl" id="ENSCSAVT00000004254.1">
    <property type="protein sequence ID" value="ENSCSAVP00000004191.1"/>
    <property type="gene ID" value="ENSCSAVG00000002468.1"/>
</dbReference>
<dbReference type="HOGENOM" id="CLU_1309725_0_0_1"/>
<feature type="compositionally biased region" description="Acidic residues" evidence="1">
    <location>
        <begin position="84"/>
        <end position="94"/>
    </location>
</feature>
<evidence type="ECO:0000313" key="3">
    <source>
        <dbReference type="Proteomes" id="UP000007875"/>
    </source>
</evidence>
<organism evidence="2 3">
    <name type="scientific">Ciona savignyi</name>
    <name type="common">Pacific transparent sea squirt</name>
    <dbReference type="NCBI Taxonomy" id="51511"/>
    <lineage>
        <taxon>Eukaryota</taxon>
        <taxon>Metazoa</taxon>
        <taxon>Chordata</taxon>
        <taxon>Tunicata</taxon>
        <taxon>Ascidiacea</taxon>
        <taxon>Phlebobranchia</taxon>
        <taxon>Cionidae</taxon>
        <taxon>Ciona</taxon>
    </lineage>
</organism>
<feature type="compositionally biased region" description="Acidic residues" evidence="1">
    <location>
        <begin position="22"/>
        <end position="32"/>
    </location>
</feature>
<feature type="region of interest" description="Disordered" evidence="1">
    <location>
        <begin position="1"/>
        <end position="43"/>
    </location>
</feature>
<feature type="region of interest" description="Disordered" evidence="1">
    <location>
        <begin position="66"/>
        <end position="102"/>
    </location>
</feature>
<evidence type="ECO:0000313" key="2">
    <source>
        <dbReference type="Ensembl" id="ENSCSAVP00000004191.1"/>
    </source>
</evidence>
<dbReference type="AlphaFoldDB" id="H2YFU3"/>
<dbReference type="Proteomes" id="UP000007875">
    <property type="component" value="Unassembled WGS sequence"/>
</dbReference>
<accession>H2YFU3</accession>
<sequence>MDPGGSDDPTMDREDGGAVGADCDEIHEDDVVSEGSLEQDKSDTAVELYDNCAAGLDTRATIEAKQHCEPPVENEDCSQHEMQEAEVDQQEEPVEPATSEHCVQECKHTEKNINKRKLNQRRKSAPGVLKCHSRACPVCRPTRKQLKSKTEGKNEARSKRSKDKTTSNVREAWPESIPHDCDVIHVASSPPLSPNNRPQSTQSHDSGIGV</sequence>